<dbReference type="Pfam" id="PF03634">
    <property type="entry name" value="TCP"/>
    <property type="match status" value="1"/>
</dbReference>
<dbReference type="AlphaFoldDB" id="A0AA88V5Y5"/>
<organism evidence="2 3">
    <name type="scientific">Escallonia herrerae</name>
    <dbReference type="NCBI Taxonomy" id="1293975"/>
    <lineage>
        <taxon>Eukaryota</taxon>
        <taxon>Viridiplantae</taxon>
        <taxon>Streptophyta</taxon>
        <taxon>Embryophyta</taxon>
        <taxon>Tracheophyta</taxon>
        <taxon>Spermatophyta</taxon>
        <taxon>Magnoliopsida</taxon>
        <taxon>eudicotyledons</taxon>
        <taxon>Gunneridae</taxon>
        <taxon>Pentapetalae</taxon>
        <taxon>asterids</taxon>
        <taxon>campanulids</taxon>
        <taxon>Escalloniales</taxon>
        <taxon>Escalloniaceae</taxon>
        <taxon>Escallonia</taxon>
    </lineage>
</organism>
<feature type="domain" description="TCP" evidence="1">
    <location>
        <begin position="134"/>
        <end position="162"/>
    </location>
</feature>
<evidence type="ECO:0000313" key="3">
    <source>
        <dbReference type="Proteomes" id="UP001188597"/>
    </source>
</evidence>
<keyword evidence="3" id="KW-1185">Reference proteome</keyword>
<dbReference type="Proteomes" id="UP001188597">
    <property type="component" value="Unassembled WGS sequence"/>
</dbReference>
<dbReference type="InterPro" id="IPR017887">
    <property type="entry name" value="TF_TCP_subgr"/>
</dbReference>
<comment type="caution">
    <text evidence="2">The sequence shown here is derived from an EMBL/GenBank/DDBJ whole genome shotgun (WGS) entry which is preliminary data.</text>
</comment>
<name>A0AA88V5Y5_9ASTE</name>
<gene>
    <name evidence="2" type="ORF">RJ639_020558</name>
</gene>
<accession>A0AA88V5Y5</accession>
<sequence length="165" mass="17617">MVESMNCTPFDSHASRIKSSSAEFSATGFSKRRCFFFWAARTAHLTWRLRHVDRVHVGIVQNGVVAAVGPGGGGEAVGGGEARGLVGGAAADGVEGRAGRQRDGPGDLSGYLGAAQNAESYRVAGHFVDCLWWEDQLGYDRPSKAVDWLINKAKNAIAKLDKLPE</sequence>
<reference evidence="2" key="1">
    <citation type="submission" date="2022-12" db="EMBL/GenBank/DDBJ databases">
        <title>Draft genome assemblies for two species of Escallonia (Escalloniales).</title>
        <authorList>
            <person name="Chanderbali A."/>
            <person name="Dervinis C."/>
            <person name="Anghel I."/>
            <person name="Soltis D."/>
            <person name="Soltis P."/>
            <person name="Zapata F."/>
        </authorList>
    </citation>
    <scope>NUCLEOTIDE SEQUENCE</scope>
    <source>
        <strain evidence="2">UCBG64.0493</strain>
        <tissue evidence="2">Leaf</tissue>
    </source>
</reference>
<evidence type="ECO:0000313" key="2">
    <source>
        <dbReference type="EMBL" id="KAK3002449.1"/>
    </source>
</evidence>
<proteinExistence type="predicted"/>
<dbReference type="EMBL" id="JAVXUP010002589">
    <property type="protein sequence ID" value="KAK3002449.1"/>
    <property type="molecule type" value="Genomic_DNA"/>
</dbReference>
<protein>
    <recommendedName>
        <fullName evidence="1">TCP domain-containing protein</fullName>
    </recommendedName>
</protein>
<evidence type="ECO:0000259" key="1">
    <source>
        <dbReference type="Pfam" id="PF03634"/>
    </source>
</evidence>